<gene>
    <name evidence="1" type="ORF">OD750_024120</name>
</gene>
<name>A0A9X3YQG5_9GAMM</name>
<dbReference type="Proteomes" id="UP001139971">
    <property type="component" value="Unassembled WGS sequence"/>
</dbReference>
<evidence type="ECO:0000313" key="2">
    <source>
        <dbReference type="Proteomes" id="UP001139971"/>
    </source>
</evidence>
<keyword evidence="2" id="KW-1185">Reference proteome</keyword>
<dbReference type="AlphaFoldDB" id="A0A9X3YQG5"/>
<proteinExistence type="predicted"/>
<organism evidence="1 2">
    <name type="scientific">Tahibacter soli</name>
    <dbReference type="NCBI Taxonomy" id="2983605"/>
    <lineage>
        <taxon>Bacteria</taxon>
        <taxon>Pseudomonadati</taxon>
        <taxon>Pseudomonadota</taxon>
        <taxon>Gammaproteobacteria</taxon>
        <taxon>Lysobacterales</taxon>
        <taxon>Rhodanobacteraceae</taxon>
        <taxon>Tahibacter</taxon>
    </lineage>
</organism>
<dbReference type="RefSeq" id="WP_263541178.1">
    <property type="nucleotide sequence ID" value="NZ_JAOVZO020000020.1"/>
</dbReference>
<dbReference type="EMBL" id="JAOVZO020000020">
    <property type="protein sequence ID" value="MDC8015625.1"/>
    <property type="molecule type" value="Genomic_DNA"/>
</dbReference>
<sequence length="97" mass="9796">MKKIALSKETLRVLTAQETRHVGGGADSRAACETAWDQMCLTRYFSCADDCNTGTESVGCPPPQTQGCPTGACTGTGTGTGGTGTGGTGTNPPTHTV</sequence>
<protein>
    <submittedName>
        <fullName evidence="1">Uncharacterized protein</fullName>
    </submittedName>
</protein>
<comment type="caution">
    <text evidence="1">The sequence shown here is derived from an EMBL/GenBank/DDBJ whole genome shotgun (WGS) entry which is preliminary data.</text>
</comment>
<accession>A0A9X3YQG5</accession>
<reference evidence="1" key="1">
    <citation type="submission" date="2023-02" db="EMBL/GenBank/DDBJ databases">
        <title>Tahibacter soli sp. nov. isolated from soil.</title>
        <authorList>
            <person name="Baek J.H."/>
            <person name="Lee J.K."/>
            <person name="Choi D.G."/>
            <person name="Jeon C.O."/>
        </authorList>
    </citation>
    <scope>NUCLEOTIDE SEQUENCE</scope>
    <source>
        <strain evidence="1">BL</strain>
    </source>
</reference>
<evidence type="ECO:0000313" key="1">
    <source>
        <dbReference type="EMBL" id="MDC8015625.1"/>
    </source>
</evidence>